<dbReference type="Proteomes" id="UP001152320">
    <property type="component" value="Chromosome 18"/>
</dbReference>
<feature type="signal peptide" evidence="2">
    <location>
        <begin position="1"/>
        <end position="21"/>
    </location>
</feature>
<reference evidence="3" key="1">
    <citation type="submission" date="2021-10" db="EMBL/GenBank/DDBJ databases">
        <title>Tropical sea cucumber genome reveals ecological adaptation and Cuvierian tubules defense mechanism.</title>
        <authorList>
            <person name="Chen T."/>
        </authorList>
    </citation>
    <scope>NUCLEOTIDE SEQUENCE</scope>
    <source>
        <strain evidence="3">Nanhai2018</strain>
        <tissue evidence="3">Muscle</tissue>
    </source>
</reference>
<dbReference type="SUPFAM" id="SSF57501">
    <property type="entry name" value="Cystine-knot cytokines"/>
    <property type="match status" value="1"/>
</dbReference>
<sequence length="258" mass="29166">MTSQITVTSTLLVMTMAAVRGLPTGTIWKDEADMTTPSFVTEGLFLPEISSEEVSTTSEDVTSSDEENDGDDRQEGCNLMDSMKSPPEVMLEDWQIKEILNASETVILNDSAILRHQDHMHRPIVNITEEQMAKLFPYYRYFFRRVLFNRPFEQPTPPFESRARRAIAQRICPSDPIITQPQLGINSNGRVVQIVQLNSVDMNQVFLEEKCLHETSPISAATCVQATRFVTALVIDFQSLQIEQQSIEIQCCVGVLYI</sequence>
<dbReference type="EMBL" id="JAIZAY010000018">
    <property type="protein sequence ID" value="KAJ8024989.1"/>
    <property type="molecule type" value="Genomic_DNA"/>
</dbReference>
<dbReference type="Gene3D" id="2.10.90.10">
    <property type="entry name" value="Cystine-knot cytokines"/>
    <property type="match status" value="1"/>
</dbReference>
<keyword evidence="2" id="KW-0732">Signal</keyword>
<comment type="caution">
    <text evidence="3">The sequence shown here is derived from an EMBL/GenBank/DDBJ whole genome shotgun (WGS) entry which is preliminary data.</text>
</comment>
<feature type="compositionally biased region" description="Acidic residues" evidence="1">
    <location>
        <begin position="62"/>
        <end position="72"/>
    </location>
</feature>
<keyword evidence="4" id="KW-1185">Reference proteome</keyword>
<proteinExistence type="predicted"/>
<feature type="region of interest" description="Disordered" evidence="1">
    <location>
        <begin position="51"/>
        <end position="84"/>
    </location>
</feature>
<evidence type="ECO:0000313" key="3">
    <source>
        <dbReference type="EMBL" id="KAJ8024989.1"/>
    </source>
</evidence>
<organism evidence="3 4">
    <name type="scientific">Holothuria leucospilota</name>
    <name type="common">Black long sea cucumber</name>
    <name type="synonym">Mertensiothuria leucospilota</name>
    <dbReference type="NCBI Taxonomy" id="206669"/>
    <lineage>
        <taxon>Eukaryota</taxon>
        <taxon>Metazoa</taxon>
        <taxon>Echinodermata</taxon>
        <taxon>Eleutherozoa</taxon>
        <taxon>Echinozoa</taxon>
        <taxon>Holothuroidea</taxon>
        <taxon>Aspidochirotacea</taxon>
        <taxon>Aspidochirotida</taxon>
        <taxon>Holothuriidae</taxon>
        <taxon>Holothuria</taxon>
    </lineage>
</organism>
<gene>
    <name evidence="3" type="ORF">HOLleu_35064</name>
</gene>
<evidence type="ECO:0000256" key="2">
    <source>
        <dbReference type="SAM" id="SignalP"/>
    </source>
</evidence>
<feature type="chain" id="PRO_5040312596" evidence="2">
    <location>
        <begin position="22"/>
        <end position="258"/>
    </location>
</feature>
<feature type="compositionally biased region" description="Low complexity" evidence="1">
    <location>
        <begin position="52"/>
        <end position="61"/>
    </location>
</feature>
<accession>A0A9Q0YQY3</accession>
<dbReference type="OrthoDB" id="10146923at2759"/>
<dbReference type="InterPro" id="IPR029034">
    <property type="entry name" value="Cystine-knot_cytokine"/>
</dbReference>
<dbReference type="AlphaFoldDB" id="A0A9Q0YQY3"/>
<evidence type="ECO:0000256" key="1">
    <source>
        <dbReference type="SAM" id="MobiDB-lite"/>
    </source>
</evidence>
<evidence type="ECO:0000313" key="4">
    <source>
        <dbReference type="Proteomes" id="UP001152320"/>
    </source>
</evidence>
<name>A0A9Q0YQY3_HOLLE</name>
<protein>
    <submittedName>
        <fullName evidence="3">Uncharacterized protein</fullName>
    </submittedName>
</protein>